<dbReference type="EMBL" id="UXUI01009315">
    <property type="protein sequence ID" value="VDD93454.1"/>
    <property type="molecule type" value="Genomic_DNA"/>
</dbReference>
<protein>
    <submittedName>
        <fullName evidence="2 4">Uncharacterized protein</fullName>
    </submittedName>
</protein>
<dbReference type="WBParaSite" id="EVEC_0000872101-mRNA-1">
    <property type="protein sequence ID" value="EVEC_0000872101-mRNA-1"/>
    <property type="gene ID" value="EVEC_0000872101"/>
</dbReference>
<reference evidence="2 3" key="2">
    <citation type="submission" date="2018-10" db="EMBL/GenBank/DDBJ databases">
        <authorList>
            <consortium name="Pathogen Informatics"/>
        </authorList>
    </citation>
    <scope>NUCLEOTIDE SEQUENCE [LARGE SCALE GENOMIC DNA]</scope>
</reference>
<proteinExistence type="predicted"/>
<feature type="region of interest" description="Disordered" evidence="1">
    <location>
        <begin position="52"/>
        <end position="83"/>
    </location>
</feature>
<gene>
    <name evidence="2" type="ORF">EVEC_LOCUS8205</name>
</gene>
<feature type="compositionally biased region" description="Polar residues" evidence="1">
    <location>
        <begin position="56"/>
        <end position="66"/>
    </location>
</feature>
<name>A0A0N4VDN0_ENTVE</name>
<dbReference type="AlphaFoldDB" id="A0A0N4VDN0"/>
<keyword evidence="3" id="KW-1185">Reference proteome</keyword>
<dbReference type="Proteomes" id="UP000274131">
    <property type="component" value="Unassembled WGS sequence"/>
</dbReference>
<evidence type="ECO:0000313" key="3">
    <source>
        <dbReference type="Proteomes" id="UP000274131"/>
    </source>
</evidence>
<organism evidence="4">
    <name type="scientific">Enterobius vermicularis</name>
    <name type="common">Human pinworm</name>
    <dbReference type="NCBI Taxonomy" id="51028"/>
    <lineage>
        <taxon>Eukaryota</taxon>
        <taxon>Metazoa</taxon>
        <taxon>Ecdysozoa</taxon>
        <taxon>Nematoda</taxon>
        <taxon>Chromadorea</taxon>
        <taxon>Rhabditida</taxon>
        <taxon>Spirurina</taxon>
        <taxon>Oxyuridomorpha</taxon>
        <taxon>Oxyuroidea</taxon>
        <taxon>Oxyuridae</taxon>
        <taxon>Enterobius</taxon>
    </lineage>
</organism>
<accession>A0A0N4VDN0</accession>
<evidence type="ECO:0000313" key="4">
    <source>
        <dbReference type="WBParaSite" id="EVEC_0000872101-mRNA-1"/>
    </source>
</evidence>
<reference evidence="4" key="1">
    <citation type="submission" date="2017-02" db="UniProtKB">
        <authorList>
            <consortium name="WormBaseParasite"/>
        </authorList>
    </citation>
    <scope>IDENTIFICATION</scope>
</reference>
<evidence type="ECO:0000256" key="1">
    <source>
        <dbReference type="SAM" id="MobiDB-lite"/>
    </source>
</evidence>
<evidence type="ECO:0000313" key="2">
    <source>
        <dbReference type="EMBL" id="VDD93454.1"/>
    </source>
</evidence>
<sequence length="83" mass="9785">MEILIFIKKQRYEDPEWNMIELKEAFRKYLKKLHKDDCGQCGISCDSKKNYHGGNTVRNRLNQGTNELEDSTNDSNLAHYLPH</sequence>